<protein>
    <recommendedName>
        <fullName evidence="5">Glycosyltransferase family 8 protein</fullName>
    </recommendedName>
</protein>
<evidence type="ECO:0008006" key="5">
    <source>
        <dbReference type="Google" id="ProtNLM"/>
    </source>
</evidence>
<proteinExistence type="predicted"/>
<dbReference type="InterPro" id="IPR050587">
    <property type="entry name" value="GNT1/Glycosyltrans_8"/>
</dbReference>
<dbReference type="Gene3D" id="3.90.550.10">
    <property type="entry name" value="Spore Coat Polysaccharide Biosynthesis Protein SpsA, Chain A"/>
    <property type="match status" value="1"/>
</dbReference>
<dbReference type="SUPFAM" id="SSF53448">
    <property type="entry name" value="Nucleotide-diphospho-sugar transferases"/>
    <property type="match status" value="1"/>
</dbReference>
<evidence type="ECO:0000313" key="4">
    <source>
        <dbReference type="Proteomes" id="UP000775547"/>
    </source>
</evidence>
<evidence type="ECO:0000313" key="3">
    <source>
        <dbReference type="EMBL" id="KAG5642088.1"/>
    </source>
</evidence>
<accession>A0A9P7K9C7</accession>
<gene>
    <name evidence="3" type="ORF">DXG03_003612</name>
</gene>
<dbReference type="GO" id="GO:0016757">
    <property type="term" value="F:glycosyltransferase activity"/>
    <property type="evidence" value="ECO:0007669"/>
    <property type="project" value="InterPro"/>
</dbReference>
<organism evidence="3 4">
    <name type="scientific">Asterophora parasitica</name>
    <dbReference type="NCBI Taxonomy" id="117018"/>
    <lineage>
        <taxon>Eukaryota</taxon>
        <taxon>Fungi</taxon>
        <taxon>Dikarya</taxon>
        <taxon>Basidiomycota</taxon>
        <taxon>Agaricomycotina</taxon>
        <taxon>Agaricomycetes</taxon>
        <taxon>Agaricomycetidae</taxon>
        <taxon>Agaricales</taxon>
        <taxon>Tricholomatineae</taxon>
        <taxon>Lyophyllaceae</taxon>
        <taxon>Asterophora</taxon>
    </lineage>
</organism>
<dbReference type="OrthoDB" id="2014201at2759"/>
<comment type="caution">
    <text evidence="3">The sequence shown here is derived from an EMBL/GenBank/DDBJ whole genome shotgun (WGS) entry which is preliminary data.</text>
</comment>
<keyword evidence="2" id="KW-0812">Transmembrane</keyword>
<dbReference type="PANTHER" id="PTHR11183">
    <property type="entry name" value="GLYCOGENIN SUBFAMILY MEMBER"/>
    <property type="match status" value="1"/>
</dbReference>
<dbReference type="Pfam" id="PF01501">
    <property type="entry name" value="Glyco_transf_8"/>
    <property type="match status" value="1"/>
</dbReference>
<keyword evidence="2" id="KW-1133">Transmembrane helix</keyword>
<sequence>MAHEYTPLHSIANANSRRRPRCLLFVLVAVVTCALVVALAWRTDTYTPLTHYQDLNPPPLVSPTNRTQRTAVISTLYSDSYALAAAVLAHSYQHHHPNHTARLLLPYLPGRISPPALCVVRAAGWQLIEVPFIPPPNHGKGIHHRFIDQYTKLNIWDLPDTHIDKAIYLDADTLVRAPFPELFDLPYTFAAVPDVYTDAARSFTIDFNAGVLVFTPSPDVLATMKRTLQSSEDSDTKARYPPAQAEQAFLNLFFAGTALRLPYAYNANLAIKRRSPALWASLSSPSSDNRARIVHYTLVKPFKDIPLRSLRGSSHAGAGASYDDDHARRVLSTLPASENGFWAEEVGWWARAFEDMMAGEVGRAVQACLREEDSGDDKVKEPIKRALPRSLGSLWRRKGRGGAPIPKQPETTTGLETATTVVVSETGVTITETNSTETTTTSPTPV</sequence>
<name>A0A9P7K9C7_9AGAR</name>
<dbReference type="Proteomes" id="UP000775547">
    <property type="component" value="Unassembled WGS sequence"/>
</dbReference>
<keyword evidence="4" id="KW-1185">Reference proteome</keyword>
<feature type="transmembrane region" description="Helical" evidence="2">
    <location>
        <begin position="22"/>
        <end position="41"/>
    </location>
</feature>
<feature type="region of interest" description="Disordered" evidence="1">
    <location>
        <begin position="395"/>
        <end position="415"/>
    </location>
</feature>
<evidence type="ECO:0000256" key="1">
    <source>
        <dbReference type="SAM" id="MobiDB-lite"/>
    </source>
</evidence>
<dbReference type="AlphaFoldDB" id="A0A9P7K9C7"/>
<reference evidence="3" key="2">
    <citation type="submission" date="2021-10" db="EMBL/GenBank/DDBJ databases">
        <title>Phylogenomics reveals ancestral predisposition of the termite-cultivated fungus Termitomyces towards a domesticated lifestyle.</title>
        <authorList>
            <person name="Auxier B."/>
            <person name="Grum-Grzhimaylo A."/>
            <person name="Cardenas M.E."/>
            <person name="Lodge J.D."/>
            <person name="Laessoe T."/>
            <person name="Pedersen O."/>
            <person name="Smith M.E."/>
            <person name="Kuyper T.W."/>
            <person name="Franco-Molano E.A."/>
            <person name="Baroni T.J."/>
            <person name="Aanen D.K."/>
        </authorList>
    </citation>
    <scope>NUCLEOTIDE SEQUENCE</scope>
    <source>
        <strain evidence="3">AP01</strain>
        <tissue evidence="3">Mycelium</tissue>
    </source>
</reference>
<dbReference type="InterPro" id="IPR029044">
    <property type="entry name" value="Nucleotide-diphossugar_trans"/>
</dbReference>
<dbReference type="EMBL" id="JABCKV010000217">
    <property type="protein sequence ID" value="KAG5642088.1"/>
    <property type="molecule type" value="Genomic_DNA"/>
</dbReference>
<reference evidence="3" key="1">
    <citation type="submission" date="2020-07" db="EMBL/GenBank/DDBJ databases">
        <authorList>
            <person name="Nieuwenhuis M."/>
            <person name="Van De Peppel L.J.J."/>
        </authorList>
    </citation>
    <scope>NUCLEOTIDE SEQUENCE</scope>
    <source>
        <strain evidence="3">AP01</strain>
        <tissue evidence="3">Mycelium</tissue>
    </source>
</reference>
<evidence type="ECO:0000256" key="2">
    <source>
        <dbReference type="SAM" id="Phobius"/>
    </source>
</evidence>
<dbReference type="InterPro" id="IPR002495">
    <property type="entry name" value="Glyco_trans_8"/>
</dbReference>
<keyword evidence="2" id="KW-0472">Membrane</keyword>